<organism evidence="4 5">
    <name type="scientific">Halobellus salinus</name>
    <dbReference type="NCBI Taxonomy" id="931585"/>
    <lineage>
        <taxon>Archaea</taxon>
        <taxon>Methanobacteriati</taxon>
        <taxon>Methanobacteriota</taxon>
        <taxon>Stenosarchaea group</taxon>
        <taxon>Halobacteria</taxon>
        <taxon>Halobacteriales</taxon>
        <taxon>Haloferacaceae</taxon>
        <taxon>Halobellus</taxon>
    </lineage>
</organism>
<dbReference type="GO" id="GO:0005524">
    <property type="term" value="F:ATP binding"/>
    <property type="evidence" value="ECO:0007669"/>
    <property type="project" value="UniProtKB-UniRule"/>
</dbReference>
<dbReference type="PANTHER" id="PTHR20861">
    <property type="entry name" value="HOMOSERINE/4-DIPHOSPHOCYTIDYL-2-C-METHYL-D-ERYTHRITOL KINASE"/>
    <property type="match status" value="1"/>
</dbReference>
<dbReference type="InterPro" id="IPR004422">
    <property type="entry name" value="RFAP_synthase"/>
</dbReference>
<dbReference type="Pfam" id="PF00288">
    <property type="entry name" value="GHMP_kinases_N"/>
    <property type="match status" value="1"/>
</dbReference>
<dbReference type="EMBL" id="BMOC01000024">
    <property type="protein sequence ID" value="GGJ15834.1"/>
    <property type="molecule type" value="Genomic_DNA"/>
</dbReference>
<dbReference type="PIRSF" id="PIRSF004884">
    <property type="entry name" value="Sugar_kin_arch"/>
    <property type="match status" value="1"/>
</dbReference>
<dbReference type="SUPFAM" id="SSF54211">
    <property type="entry name" value="Ribosomal protein S5 domain 2-like"/>
    <property type="match status" value="1"/>
</dbReference>
<feature type="domain" description="GHMP kinase N-terminal" evidence="3">
    <location>
        <begin position="60"/>
        <end position="128"/>
    </location>
</feature>
<protein>
    <recommendedName>
        <fullName evidence="2">Beta-ribofuranosylaminobenzene 5'-phosphate synthase</fullName>
        <shortName evidence="2">Beta-RFA-P synthase</shortName>
        <ecNumber evidence="2">2.4.2.54</ecNumber>
    </recommendedName>
</protein>
<accession>A0A830EE78</accession>
<dbReference type="Gene3D" id="3.30.230.10">
    <property type="match status" value="1"/>
</dbReference>
<dbReference type="InterPro" id="IPR014721">
    <property type="entry name" value="Ribsml_uS5_D2-typ_fold_subgr"/>
</dbReference>
<evidence type="ECO:0000259" key="3">
    <source>
        <dbReference type="Pfam" id="PF00288"/>
    </source>
</evidence>
<dbReference type="Proteomes" id="UP000653099">
    <property type="component" value="Unassembled WGS sequence"/>
</dbReference>
<comment type="similarity">
    <text evidence="2">Belongs to the beta-RFA-P synthase family.</text>
</comment>
<dbReference type="OrthoDB" id="85156at2157"/>
<keyword evidence="5" id="KW-1185">Reference proteome</keyword>
<keyword evidence="2" id="KW-0328">Glycosyltransferase</keyword>
<comment type="pathway">
    <text evidence="2">Cofactor biosynthesis; 5,6,7,8-tetrahydromethanopterin biosynthesis.</text>
</comment>
<comment type="function">
    <text evidence="2">Catalyzes the condensation of 4-aminobenzoate (pABA) with 5-phospho-alpha-D-ribose 1-diphosphate (PRPP) to produce beta-ribofuranosylaminobenzene 5'-phosphate (beta-RFA-P).</text>
</comment>
<comment type="caution">
    <text evidence="4">The sequence shown here is derived from an EMBL/GenBank/DDBJ whole genome shotgun (WGS) entry which is preliminary data.</text>
</comment>
<dbReference type="PANTHER" id="PTHR20861:SF6">
    <property type="entry name" value="BETA-RIBOFURANOSYLPHENOL 5'-PHOSPHATE SYNTHASE"/>
    <property type="match status" value="1"/>
</dbReference>
<reference evidence="4" key="2">
    <citation type="submission" date="2020-09" db="EMBL/GenBank/DDBJ databases">
        <authorList>
            <person name="Sun Q."/>
            <person name="Ohkuma M."/>
        </authorList>
    </citation>
    <scope>NUCLEOTIDE SEQUENCE</scope>
    <source>
        <strain evidence="4">JCM 14359</strain>
    </source>
</reference>
<dbReference type="InterPro" id="IPR020568">
    <property type="entry name" value="Ribosomal_Su5_D2-typ_SF"/>
</dbReference>
<sequence>MSRVRVTTGARIHVGFLNLSLAHDRLYGGIGLGLDRPRTVVTASPADSIECDHPVARGYVSRAVARLDVPGAAVTIDAALPRHAGLGSGTQLAGAVLTAVGRAHGMEPDVRALAPALGRGGRSGVGIATFEAGGFVIDAGHPTEQFTPDRPADGAWAVPRVAVRRDLPETWRFLVVIPDTERGRSGDTEEESIRSVVERAAPGTADQVAGAVTRRLLPAVAAGAHKRFGAAIRSIDRLNGTWYADEQGGVYRPPAGQIVAALDDHQACHGVGQSSWGPCVYAVTHADRVDSARAAGHAALDDAGVTGTVLVTTARNRGAGVEPAGHLG</sequence>
<dbReference type="InterPro" id="IPR006204">
    <property type="entry name" value="GHMP_kinase_N_dom"/>
</dbReference>
<dbReference type="UniPathway" id="UPA00065"/>
<comment type="catalytic activity">
    <reaction evidence="2">
        <text>5-phospho-alpha-D-ribose 1-diphosphate + 4-hydroxybenzoate + H(+) = 4-(beta-D-ribofuranosyl)phenol 5'-phosphate + CO2 + diphosphate</text>
        <dbReference type="Rhea" id="RHEA:48556"/>
        <dbReference type="ChEBI" id="CHEBI:15378"/>
        <dbReference type="ChEBI" id="CHEBI:16526"/>
        <dbReference type="ChEBI" id="CHEBI:17879"/>
        <dbReference type="ChEBI" id="CHEBI:33019"/>
        <dbReference type="ChEBI" id="CHEBI:58017"/>
        <dbReference type="ChEBI" id="CHEBI:82767"/>
        <dbReference type="EC" id="2.4.2.54"/>
    </reaction>
</comment>
<dbReference type="NCBIfam" id="TIGR00144">
    <property type="entry name" value="beta_RFAP_syn"/>
    <property type="match status" value="1"/>
</dbReference>
<proteinExistence type="inferred from homology"/>
<evidence type="ECO:0000313" key="4">
    <source>
        <dbReference type="EMBL" id="GGJ15834.1"/>
    </source>
</evidence>
<evidence type="ECO:0000256" key="1">
    <source>
        <dbReference type="ARBA" id="ARBA00022679"/>
    </source>
</evidence>
<name>A0A830EE78_9EURY</name>
<keyword evidence="1 2" id="KW-0808">Transferase</keyword>
<dbReference type="GO" id="GO:0043793">
    <property type="term" value="F:beta-ribofuranosylaminobenzene 5'-phosphate synthase activity"/>
    <property type="evidence" value="ECO:0007669"/>
    <property type="project" value="UniProtKB-EC"/>
</dbReference>
<gene>
    <name evidence="4" type="ORF">GCM10008995_27100</name>
</gene>
<reference evidence="4" key="1">
    <citation type="journal article" date="2014" name="Int. J. Syst. Evol. Microbiol.">
        <title>Complete genome sequence of Corynebacterium casei LMG S-19264T (=DSM 44701T), isolated from a smear-ripened cheese.</title>
        <authorList>
            <consortium name="US DOE Joint Genome Institute (JGI-PGF)"/>
            <person name="Walter F."/>
            <person name="Albersmeier A."/>
            <person name="Kalinowski J."/>
            <person name="Ruckert C."/>
        </authorList>
    </citation>
    <scope>NUCLEOTIDE SEQUENCE</scope>
    <source>
        <strain evidence="4">JCM 14359</strain>
    </source>
</reference>
<dbReference type="AlphaFoldDB" id="A0A830EE78"/>
<dbReference type="EC" id="2.4.2.54" evidence="2"/>
<evidence type="ECO:0000313" key="5">
    <source>
        <dbReference type="Proteomes" id="UP000653099"/>
    </source>
</evidence>
<evidence type="ECO:0000256" key="2">
    <source>
        <dbReference type="PIRNR" id="PIRNR004884"/>
    </source>
</evidence>
<dbReference type="RefSeq" id="WP_188788330.1">
    <property type="nucleotide sequence ID" value="NZ_BMOC01000024.1"/>
</dbReference>
<comment type="subunit">
    <text evidence="2">Homodimer.</text>
</comment>